<dbReference type="NCBIfam" id="TIGR00229">
    <property type="entry name" value="sensory_box"/>
    <property type="match status" value="1"/>
</dbReference>
<dbReference type="PROSITE" id="PS50113">
    <property type="entry name" value="PAC"/>
    <property type="match status" value="1"/>
</dbReference>
<dbReference type="RefSeq" id="WP_310920344.1">
    <property type="nucleotide sequence ID" value="NZ_JAMQON010000004.1"/>
</dbReference>
<evidence type="ECO:0000313" key="5">
    <source>
        <dbReference type="Proteomes" id="UP001259659"/>
    </source>
</evidence>
<comment type="caution">
    <text evidence="4">The sequence shown here is derived from an EMBL/GenBank/DDBJ whole genome shotgun (WGS) entry which is preliminary data.</text>
</comment>
<dbReference type="Gene3D" id="3.30.450.20">
    <property type="entry name" value="PAS domain"/>
    <property type="match status" value="1"/>
</dbReference>
<feature type="domain" description="PAC" evidence="3">
    <location>
        <begin position="157"/>
        <end position="207"/>
    </location>
</feature>
<dbReference type="SUPFAM" id="SSF55781">
    <property type="entry name" value="GAF domain-like"/>
    <property type="match status" value="1"/>
</dbReference>
<dbReference type="SMART" id="SM00065">
    <property type="entry name" value="GAF"/>
    <property type="match status" value="1"/>
</dbReference>
<dbReference type="EMBL" id="JAMQON010000004">
    <property type="protein sequence ID" value="MDS0260619.1"/>
    <property type="molecule type" value="Genomic_DNA"/>
</dbReference>
<keyword evidence="1" id="KW-0805">Transcription regulation</keyword>
<dbReference type="SUPFAM" id="SSF88659">
    <property type="entry name" value="Sigma3 and sigma4 domains of RNA polymerase sigma factors"/>
    <property type="match status" value="1"/>
</dbReference>
<dbReference type="InterPro" id="IPR031803">
    <property type="entry name" value="BAT_GAF/HTH-assoc"/>
</dbReference>
<gene>
    <name evidence="4" type="ORF">NDI56_14530</name>
</gene>
<evidence type="ECO:0000259" key="3">
    <source>
        <dbReference type="PROSITE" id="PS50113"/>
    </source>
</evidence>
<dbReference type="InterPro" id="IPR000700">
    <property type="entry name" value="PAS-assoc_C"/>
</dbReference>
<dbReference type="PANTHER" id="PTHR34236">
    <property type="entry name" value="DIMETHYL SULFOXIDE REDUCTASE TRANSCRIPTIONAL ACTIVATOR"/>
    <property type="match status" value="1"/>
</dbReference>
<sequence length="607" mass="68210">MEDRSVLDDIYAETLEVFTESDEPAAPRSTPEVAAELDCGRRATHKRLQQLADRGELETKKVGAGARVWWRPAGTDSRDRRRLRELLTNAERLGDVGAWEYDIDSAELFWTDGTRRIHGVDSEYEPTLEAALDFFHSEDRPEIKRLFERCVESGTPYNAEVRLHTSTGEERWVRVSGEAITDRGKSKVRGYLQDITPQKKHERVLETQRANLEVLNSLNTVVRQLTDAVLDQSTRAEIEETTCEQLSESDAYRFAWIASIDPVTLEFVPRAERGVEGYIETTELTANPTEPGGQGPAGRAVRTQKMQFCRDVYSDPEFEKWLHLSERFSYSSMANIPIIYEETLYGVLGIYSQRVGGFAAPEREVLEGIGEIVGHAIASVERKQALLSDEVVELSFRISHTDSQIGIPSEFEASFEFDSTLSLGRREFLVYCTATGMDQTGIEQLLDDGEFRYIDDITVLGETSDGIGLEVRMVDPPVLSAVANNGGYVSNVTITGAATTMTVHIAADQDVSAAIDRITSVEPEMEMLRRRQTRRPDPSLDRLLQTLPETLTDRQQATLDAAYFMGYFDWPRQSSGPEVAETLGVSSSTFHQHLRKAERKVLDAVFR</sequence>
<dbReference type="InterPro" id="IPR035965">
    <property type="entry name" value="PAS-like_dom_sf"/>
</dbReference>
<dbReference type="InterPro" id="IPR013655">
    <property type="entry name" value="PAS_fold_3"/>
</dbReference>
<dbReference type="Proteomes" id="UP001259659">
    <property type="component" value="Unassembled WGS sequence"/>
</dbReference>
<dbReference type="Pfam" id="PF08447">
    <property type="entry name" value="PAS_3"/>
    <property type="match status" value="1"/>
</dbReference>
<keyword evidence="5" id="KW-1185">Reference proteome</keyword>
<dbReference type="SUPFAM" id="SSF55785">
    <property type="entry name" value="PYP-like sensor domain (PAS domain)"/>
    <property type="match status" value="1"/>
</dbReference>
<dbReference type="Gene3D" id="3.30.450.40">
    <property type="match status" value="1"/>
</dbReference>
<dbReference type="InterPro" id="IPR029016">
    <property type="entry name" value="GAF-like_dom_sf"/>
</dbReference>
<proteinExistence type="predicted"/>
<dbReference type="Pfam" id="PF04967">
    <property type="entry name" value="HTH_10"/>
    <property type="match status" value="1"/>
</dbReference>
<dbReference type="PANTHER" id="PTHR34236:SF1">
    <property type="entry name" value="DIMETHYL SULFOXIDE REDUCTASE TRANSCRIPTIONAL ACTIVATOR"/>
    <property type="match status" value="1"/>
</dbReference>
<dbReference type="InterPro" id="IPR013324">
    <property type="entry name" value="RNA_pol_sigma_r3/r4-like"/>
</dbReference>
<dbReference type="InterPro" id="IPR000014">
    <property type="entry name" value="PAS"/>
</dbReference>
<dbReference type="Pfam" id="PF15915">
    <property type="entry name" value="BAT"/>
    <property type="match status" value="1"/>
</dbReference>
<keyword evidence="2" id="KW-0804">Transcription</keyword>
<name>A0ABU2FEF5_9EURY</name>
<dbReference type="CDD" id="cd00130">
    <property type="entry name" value="PAS"/>
    <property type="match status" value="1"/>
</dbReference>
<evidence type="ECO:0000256" key="2">
    <source>
        <dbReference type="ARBA" id="ARBA00023163"/>
    </source>
</evidence>
<accession>A0ABU2FEF5</accession>
<evidence type="ECO:0000256" key="1">
    <source>
        <dbReference type="ARBA" id="ARBA00023015"/>
    </source>
</evidence>
<protein>
    <submittedName>
        <fullName evidence="4">Helix-turn-helix domain-containing protein</fullName>
    </submittedName>
</protein>
<reference evidence="4 5" key="1">
    <citation type="submission" date="2022-06" db="EMBL/GenBank/DDBJ databases">
        <title>Haloarcula sp. a new haloarchaeum isolate from saline soil.</title>
        <authorList>
            <person name="Strakova D."/>
            <person name="Galisteo C."/>
            <person name="Sanchez-Porro C."/>
            <person name="Ventosa A."/>
        </authorList>
    </citation>
    <scope>NUCLEOTIDE SEQUENCE [LARGE SCALE GENOMIC DNA]</scope>
    <source>
        <strain evidence="4 5">S1CR25-12</strain>
    </source>
</reference>
<dbReference type="InterPro" id="IPR007050">
    <property type="entry name" value="HTH_bacterioopsin"/>
</dbReference>
<evidence type="ECO:0000313" key="4">
    <source>
        <dbReference type="EMBL" id="MDS0260619.1"/>
    </source>
</evidence>
<dbReference type="InterPro" id="IPR003018">
    <property type="entry name" value="GAF"/>
</dbReference>
<dbReference type="Pfam" id="PF13185">
    <property type="entry name" value="GAF_2"/>
    <property type="match status" value="1"/>
</dbReference>
<organism evidence="4 5">
    <name type="scientific">Haloarcula saliterrae</name>
    <dbReference type="NCBI Taxonomy" id="2950534"/>
    <lineage>
        <taxon>Archaea</taxon>
        <taxon>Methanobacteriati</taxon>
        <taxon>Methanobacteriota</taxon>
        <taxon>Stenosarchaea group</taxon>
        <taxon>Halobacteria</taxon>
        <taxon>Halobacteriales</taxon>
        <taxon>Haloarculaceae</taxon>
        <taxon>Haloarcula</taxon>
    </lineage>
</organism>